<reference evidence="1" key="1">
    <citation type="submission" date="2014-09" db="EMBL/GenBank/DDBJ databases">
        <authorList>
            <person name="Magalhaes I.L.F."/>
            <person name="Oliveira U."/>
            <person name="Santos F.R."/>
            <person name="Vidigal T.H.D.A."/>
            <person name="Brescovit A.D."/>
            <person name="Santos A.J."/>
        </authorList>
    </citation>
    <scope>NUCLEOTIDE SEQUENCE</scope>
    <source>
        <tissue evidence="1">Shoot tissue taken approximately 20 cm above the soil surface</tissue>
    </source>
</reference>
<dbReference type="EMBL" id="GBRH01177059">
    <property type="protein sequence ID" value="JAE20837.1"/>
    <property type="molecule type" value="Transcribed_RNA"/>
</dbReference>
<accession>A0A0A9G8N3</accession>
<sequence>MSVSAKVQIGVLMILQPDGVVGIIKEETLTWTQAGVRRQDEIYSQQL</sequence>
<reference evidence="1" key="2">
    <citation type="journal article" date="2015" name="Data Brief">
        <title>Shoot transcriptome of the giant reed, Arundo donax.</title>
        <authorList>
            <person name="Barrero R.A."/>
            <person name="Guerrero F.D."/>
            <person name="Moolhuijzen P."/>
            <person name="Goolsby J.A."/>
            <person name="Tidwell J."/>
            <person name="Bellgard S.E."/>
            <person name="Bellgard M.I."/>
        </authorList>
    </citation>
    <scope>NUCLEOTIDE SEQUENCE</scope>
    <source>
        <tissue evidence="1">Shoot tissue taken approximately 20 cm above the soil surface</tissue>
    </source>
</reference>
<dbReference type="AlphaFoldDB" id="A0A0A9G8N3"/>
<organism evidence="1">
    <name type="scientific">Arundo donax</name>
    <name type="common">Giant reed</name>
    <name type="synonym">Donax arundinaceus</name>
    <dbReference type="NCBI Taxonomy" id="35708"/>
    <lineage>
        <taxon>Eukaryota</taxon>
        <taxon>Viridiplantae</taxon>
        <taxon>Streptophyta</taxon>
        <taxon>Embryophyta</taxon>
        <taxon>Tracheophyta</taxon>
        <taxon>Spermatophyta</taxon>
        <taxon>Magnoliopsida</taxon>
        <taxon>Liliopsida</taxon>
        <taxon>Poales</taxon>
        <taxon>Poaceae</taxon>
        <taxon>PACMAD clade</taxon>
        <taxon>Arundinoideae</taxon>
        <taxon>Arundineae</taxon>
        <taxon>Arundo</taxon>
    </lineage>
</organism>
<proteinExistence type="predicted"/>
<name>A0A0A9G8N3_ARUDO</name>
<protein>
    <submittedName>
        <fullName evidence="1">Uncharacterized protein</fullName>
    </submittedName>
</protein>
<evidence type="ECO:0000313" key="1">
    <source>
        <dbReference type="EMBL" id="JAE20837.1"/>
    </source>
</evidence>